<dbReference type="PIRSF" id="PIRSF005859">
    <property type="entry name" value="PBR"/>
    <property type="match status" value="1"/>
</dbReference>
<dbReference type="CDD" id="cd15904">
    <property type="entry name" value="TSPO_MBR"/>
    <property type="match status" value="1"/>
</dbReference>
<dbReference type="EMBL" id="MDKC01000033">
    <property type="protein sequence ID" value="ODG90904.1"/>
    <property type="molecule type" value="Genomic_DNA"/>
</dbReference>
<accession>A0ABX2ZNK5</accession>
<dbReference type="RefSeq" id="WP_069034765.1">
    <property type="nucleotide sequence ID" value="NZ_MDKC01000033.1"/>
</dbReference>
<feature type="transmembrane region" description="Helical" evidence="6">
    <location>
        <begin position="5"/>
        <end position="25"/>
    </location>
</feature>
<dbReference type="Pfam" id="PF03073">
    <property type="entry name" value="TspO_MBR"/>
    <property type="match status" value="1"/>
</dbReference>
<feature type="transmembrane region" description="Helical" evidence="6">
    <location>
        <begin position="129"/>
        <end position="150"/>
    </location>
</feature>
<dbReference type="InterPro" id="IPR004307">
    <property type="entry name" value="TspO_MBR"/>
</dbReference>
<evidence type="ECO:0000256" key="6">
    <source>
        <dbReference type="SAM" id="Phobius"/>
    </source>
</evidence>
<dbReference type="PANTHER" id="PTHR10057:SF0">
    <property type="entry name" value="TRANSLOCATOR PROTEIN"/>
    <property type="match status" value="1"/>
</dbReference>
<dbReference type="Proteomes" id="UP000094580">
    <property type="component" value="Unassembled WGS sequence"/>
</dbReference>
<sequence>MNIKLIILFFSLYCLFFISSILFPIDYDWYSHLIKPSYTPSGKTIGIIWAFLYSFISLSVCIIVSLGKSFKKVKWFYIIFIINYVFNQLFSYFQFNQKDLLMATIDCGLVFVTAVPLTIFAYKHSKTSFVLLIPYCIWSLFATFLNYNIYVLNK</sequence>
<dbReference type="PANTHER" id="PTHR10057">
    <property type="entry name" value="PERIPHERAL-TYPE BENZODIAZEPINE RECEPTOR"/>
    <property type="match status" value="1"/>
</dbReference>
<keyword evidence="3 6" id="KW-0812">Transmembrane</keyword>
<evidence type="ECO:0000256" key="3">
    <source>
        <dbReference type="ARBA" id="ARBA00022692"/>
    </source>
</evidence>
<gene>
    <name evidence="7" type="ORF">BED47_10715</name>
</gene>
<evidence type="ECO:0000313" key="8">
    <source>
        <dbReference type="Proteomes" id="UP000094580"/>
    </source>
</evidence>
<feature type="transmembrane region" description="Helical" evidence="6">
    <location>
        <begin position="101"/>
        <end position="122"/>
    </location>
</feature>
<evidence type="ECO:0000256" key="5">
    <source>
        <dbReference type="ARBA" id="ARBA00023136"/>
    </source>
</evidence>
<name>A0ABX2ZNK5_9BACI</name>
<dbReference type="InterPro" id="IPR038330">
    <property type="entry name" value="TspO/MBR-related_sf"/>
</dbReference>
<comment type="subcellular location">
    <subcellularLocation>
        <location evidence="1">Membrane</location>
        <topology evidence="1">Multi-pass membrane protein</topology>
    </subcellularLocation>
</comment>
<feature type="transmembrane region" description="Helical" evidence="6">
    <location>
        <begin position="45"/>
        <end position="66"/>
    </location>
</feature>
<proteinExistence type="inferred from homology"/>
<evidence type="ECO:0000256" key="4">
    <source>
        <dbReference type="ARBA" id="ARBA00022989"/>
    </source>
</evidence>
<comment type="similarity">
    <text evidence="2">Belongs to the TspO/BZRP family.</text>
</comment>
<evidence type="ECO:0008006" key="9">
    <source>
        <dbReference type="Google" id="ProtNLM"/>
    </source>
</evidence>
<evidence type="ECO:0000256" key="2">
    <source>
        <dbReference type="ARBA" id="ARBA00007524"/>
    </source>
</evidence>
<evidence type="ECO:0000256" key="1">
    <source>
        <dbReference type="ARBA" id="ARBA00004141"/>
    </source>
</evidence>
<keyword evidence="8" id="KW-1185">Reference proteome</keyword>
<comment type="caution">
    <text evidence="7">The sequence shown here is derived from an EMBL/GenBank/DDBJ whole genome shotgun (WGS) entry which is preliminary data.</text>
</comment>
<feature type="transmembrane region" description="Helical" evidence="6">
    <location>
        <begin position="75"/>
        <end position="95"/>
    </location>
</feature>
<reference evidence="7 8" key="1">
    <citation type="submission" date="2016-07" db="EMBL/GenBank/DDBJ databases">
        <authorList>
            <person name="Townsley L."/>
            <person name="Shank E.A."/>
        </authorList>
    </citation>
    <scope>NUCLEOTIDE SEQUENCE [LARGE SCALE GENOMIC DNA]</scope>
    <source>
        <strain evidence="7 8">CH01</strain>
    </source>
</reference>
<dbReference type="Gene3D" id="1.20.1260.100">
    <property type="entry name" value="TspO/MBR protein"/>
    <property type="match status" value="1"/>
</dbReference>
<organism evidence="7 8">
    <name type="scientific">Gottfriedia luciferensis</name>
    <dbReference type="NCBI Taxonomy" id="178774"/>
    <lineage>
        <taxon>Bacteria</taxon>
        <taxon>Bacillati</taxon>
        <taxon>Bacillota</taxon>
        <taxon>Bacilli</taxon>
        <taxon>Bacillales</taxon>
        <taxon>Bacillaceae</taxon>
        <taxon>Gottfriedia</taxon>
    </lineage>
</organism>
<evidence type="ECO:0000313" key="7">
    <source>
        <dbReference type="EMBL" id="ODG90904.1"/>
    </source>
</evidence>
<keyword evidence="5 6" id="KW-0472">Membrane</keyword>
<keyword evidence="4 6" id="KW-1133">Transmembrane helix</keyword>
<protein>
    <recommendedName>
        <fullName evidence="9">Tryptophan-rich sensory protein</fullName>
    </recommendedName>
</protein>